<dbReference type="SUPFAM" id="SSF56235">
    <property type="entry name" value="N-terminal nucleophile aminohydrolases (Ntn hydrolases)"/>
    <property type="match status" value="1"/>
</dbReference>
<protein>
    <submittedName>
        <fullName evidence="2">Unannotated protein</fullName>
    </submittedName>
</protein>
<dbReference type="PANTHER" id="PTHR43881">
    <property type="entry name" value="GAMMA-GLUTAMYLTRANSPEPTIDASE (AFU_ORTHOLOGUE AFUA_4G13580)"/>
    <property type="match status" value="1"/>
</dbReference>
<reference evidence="2" key="1">
    <citation type="submission" date="2020-05" db="EMBL/GenBank/DDBJ databases">
        <authorList>
            <person name="Chiriac C."/>
            <person name="Salcher M."/>
            <person name="Ghai R."/>
            <person name="Kavagutti S V."/>
        </authorList>
    </citation>
    <scope>NUCLEOTIDE SEQUENCE</scope>
</reference>
<accession>A0A6J6T2Y0</accession>
<dbReference type="Gene3D" id="1.10.246.130">
    <property type="match status" value="1"/>
</dbReference>
<evidence type="ECO:0000313" key="2">
    <source>
        <dbReference type="EMBL" id="CAB4741520.1"/>
    </source>
</evidence>
<dbReference type="InterPro" id="IPR043137">
    <property type="entry name" value="GGT_ssub_C"/>
</dbReference>
<dbReference type="InterPro" id="IPR052896">
    <property type="entry name" value="GGT-like_enzyme"/>
</dbReference>
<dbReference type="PRINTS" id="PR01210">
    <property type="entry name" value="GGTRANSPTASE"/>
</dbReference>
<evidence type="ECO:0000256" key="1">
    <source>
        <dbReference type="SAM" id="MobiDB-lite"/>
    </source>
</evidence>
<gene>
    <name evidence="2" type="ORF">UFOPK2809_00379</name>
</gene>
<name>A0A6J6T2Y0_9ZZZZ</name>
<feature type="region of interest" description="Disordered" evidence="1">
    <location>
        <begin position="357"/>
        <end position="378"/>
    </location>
</feature>
<proteinExistence type="predicted"/>
<dbReference type="EMBL" id="CAEZZA010000034">
    <property type="protein sequence ID" value="CAB4741520.1"/>
    <property type="molecule type" value="Genomic_DNA"/>
</dbReference>
<dbReference type="PANTHER" id="PTHR43881:SF1">
    <property type="entry name" value="GAMMA-GLUTAMYLTRANSPEPTIDASE (AFU_ORTHOLOGUE AFUA_4G13580)"/>
    <property type="match status" value="1"/>
</dbReference>
<feature type="compositionally biased region" description="Basic and acidic residues" evidence="1">
    <location>
        <begin position="366"/>
        <end position="378"/>
    </location>
</feature>
<dbReference type="Gene3D" id="3.60.20.40">
    <property type="match status" value="1"/>
</dbReference>
<dbReference type="Pfam" id="PF01019">
    <property type="entry name" value="G_glu_transpept"/>
    <property type="match status" value="1"/>
</dbReference>
<organism evidence="2">
    <name type="scientific">freshwater metagenome</name>
    <dbReference type="NCBI Taxonomy" id="449393"/>
    <lineage>
        <taxon>unclassified sequences</taxon>
        <taxon>metagenomes</taxon>
        <taxon>ecological metagenomes</taxon>
    </lineage>
</organism>
<dbReference type="InterPro" id="IPR043138">
    <property type="entry name" value="GGT_lsub"/>
</dbReference>
<dbReference type="AlphaFoldDB" id="A0A6J6T2Y0"/>
<dbReference type="InterPro" id="IPR029055">
    <property type="entry name" value="Ntn_hydrolases_N"/>
</dbReference>
<sequence length="571" mass="61061">MASSSHWLATASAQAVLERGGNAFDAAVAGGFVLQVVEPNLNGPAGELVGIFSSAQERVTRVLAGVGPAPIAASIEWFHDHGFNSVPGSGTLATTTPGQFDAWMLLLLDYGTWELADVLQFAIDYARDGFPVTASIHATLSDVAPLLREHWPTSAAAWLCDGAVPEVGSILFNIEYARVLEKLIEVGDQASSRASRIEAARTQWSTGFIAKSIAEFVKVPSWQPSGQPTAGLLSPGDLADYRAQYELPVCVEFRGRTIAKAGAWTQGPALAQILLMLEKYSNDELDPSTPRGIHLILETTKLAMADRDGYFGDLKAPIESLLADDYIVKRLALIGATASPELRPGDVPGFTAYHPPLQEGAGGEATPHKAPEPSHTRGDTCQLDVVDQWGNMIAVTPSGGWLQSSPLIPGLGFALNSRLQQSWLDKSSPSRLKGGKRPRVTLTPTLVLQDNEPIVALGSPGGDGQDQWQLQYLLRTIVCGYTPQEAIDAPAFLSQAFPESFWPRTWVKSGVSIEGRMDEDVCAELVRLGHRVTIVGDWSLGRLSVVTRDPETGLLGAAANPRGAQGYAAGR</sequence>